<dbReference type="SUPFAM" id="SSF53448">
    <property type="entry name" value="Nucleotide-diphospho-sugar transferases"/>
    <property type="match status" value="1"/>
</dbReference>
<keyword evidence="3" id="KW-0812">Transmembrane</keyword>
<evidence type="ECO:0008006" key="6">
    <source>
        <dbReference type="Google" id="ProtNLM"/>
    </source>
</evidence>
<feature type="compositionally biased region" description="Low complexity" evidence="2">
    <location>
        <begin position="119"/>
        <end position="135"/>
    </location>
</feature>
<evidence type="ECO:0000256" key="2">
    <source>
        <dbReference type="SAM" id="MobiDB-lite"/>
    </source>
</evidence>
<feature type="region of interest" description="Disordered" evidence="2">
    <location>
        <begin position="92"/>
        <end position="137"/>
    </location>
</feature>
<comment type="similarity">
    <text evidence="1">Belongs to the glycosyltransferase 32 family.</text>
</comment>
<dbReference type="PANTHER" id="PTHR31834:SF8">
    <property type="entry name" value="TRANSFERASE, PUTATIVE (AFU_ORTHOLOGUE AFUA_6G14040)-RELATED"/>
    <property type="match status" value="1"/>
</dbReference>
<keyword evidence="3" id="KW-0472">Membrane</keyword>
<name>A0A9W6A3E5_ASPNG</name>
<dbReference type="GO" id="GO:0000009">
    <property type="term" value="F:alpha-1,6-mannosyltransferase activity"/>
    <property type="evidence" value="ECO:0007669"/>
    <property type="project" value="InterPro"/>
</dbReference>
<dbReference type="Proteomes" id="UP001144191">
    <property type="component" value="Unassembled WGS sequence"/>
</dbReference>
<feature type="compositionally biased region" description="Polar residues" evidence="2">
    <location>
        <begin position="93"/>
        <end position="107"/>
    </location>
</feature>
<protein>
    <recommendedName>
        <fullName evidence="6">Alpha 1,6 mannosyltransferase</fullName>
    </recommendedName>
</protein>
<gene>
    <name evidence="4" type="ORF">AnigIFM63604_005427</name>
</gene>
<accession>A0A9W6A3E5</accession>
<dbReference type="GO" id="GO:0006487">
    <property type="term" value="P:protein N-linked glycosylation"/>
    <property type="evidence" value="ECO:0007669"/>
    <property type="project" value="TreeGrafter"/>
</dbReference>
<feature type="region of interest" description="Disordered" evidence="2">
    <location>
        <begin position="402"/>
        <end position="422"/>
    </location>
</feature>
<sequence length="422" mass="46917">MMERSSNRGNNSNPTLFLNRWTLSAGPGAPRIFLISSHLESPYESSSSRTPSMLPSTLKSSRYGRFVILTIPLLVFSCLLFLTWDPLPGRLARQQSTSQSDPLSQVPQAVEPPKEEPSQPKTPVSTSKPSSSKPTADIAGGDAIFGITDKLWQSAKDPHLSDDQDEWISSWLEKNPSFRYELLTDTSAATFVRTHYASRPDIIEVFETLPIPILRADLLRYLLVLAEGGVWSDLDVTCDKPVADWVPTEYKNAKIEMIVGLEFDFEWRGEGTEIASQFCNWVFAAPRSSRVLQVVVYAVVDKLKEIAAMNNVQVKDLTLEMLPIDVVNVTGPKIMTMAILDSLKQLLGRTVDDRDFHGIKKPKLIGDVLIMPGVAFAASQNGYPQDQGDALVTHHYAGSWKQADAEAKEKKKQKQNGRDKVV</sequence>
<evidence type="ECO:0000256" key="1">
    <source>
        <dbReference type="ARBA" id="ARBA00009003"/>
    </source>
</evidence>
<dbReference type="InterPro" id="IPR039367">
    <property type="entry name" value="Och1-like"/>
</dbReference>
<evidence type="ECO:0000256" key="3">
    <source>
        <dbReference type="SAM" id="Phobius"/>
    </source>
</evidence>
<dbReference type="InterPro" id="IPR007577">
    <property type="entry name" value="GlycoTrfase_DXD_sugar-bd_CS"/>
</dbReference>
<feature type="transmembrane region" description="Helical" evidence="3">
    <location>
        <begin position="63"/>
        <end position="84"/>
    </location>
</feature>
<dbReference type="InterPro" id="IPR029044">
    <property type="entry name" value="Nucleotide-diphossugar_trans"/>
</dbReference>
<organism evidence="4 5">
    <name type="scientific">Aspergillus niger</name>
    <dbReference type="NCBI Taxonomy" id="5061"/>
    <lineage>
        <taxon>Eukaryota</taxon>
        <taxon>Fungi</taxon>
        <taxon>Dikarya</taxon>
        <taxon>Ascomycota</taxon>
        <taxon>Pezizomycotina</taxon>
        <taxon>Eurotiomycetes</taxon>
        <taxon>Eurotiomycetidae</taxon>
        <taxon>Eurotiales</taxon>
        <taxon>Aspergillaceae</taxon>
        <taxon>Aspergillus</taxon>
        <taxon>Aspergillus subgen. Circumdati</taxon>
    </lineage>
</organism>
<dbReference type="EMBL" id="BRPB01000030">
    <property type="protein sequence ID" value="GLA49472.1"/>
    <property type="molecule type" value="Genomic_DNA"/>
</dbReference>
<keyword evidence="3" id="KW-1133">Transmembrane helix</keyword>
<comment type="caution">
    <text evidence="4">The sequence shown here is derived from an EMBL/GenBank/DDBJ whole genome shotgun (WGS) entry which is preliminary data.</text>
</comment>
<reference evidence="4" key="1">
    <citation type="submission" date="2022-07" db="EMBL/GenBank/DDBJ databases">
        <title>Taxonomy of Aspergillus series Nigri: significant species reduction supported by multi-species coalescent approaches.</title>
        <authorList>
            <person name="Bian C."/>
            <person name="Kusuya Y."/>
            <person name="Sklenar F."/>
            <person name="D'hooge E."/>
            <person name="Yaguchi T."/>
            <person name="Takahashi H."/>
            <person name="Hubka V."/>
        </authorList>
    </citation>
    <scope>NUCLEOTIDE SEQUENCE</scope>
    <source>
        <strain evidence="4">IFM 63604</strain>
    </source>
</reference>
<evidence type="ECO:0000313" key="5">
    <source>
        <dbReference type="Proteomes" id="UP001144191"/>
    </source>
</evidence>
<proteinExistence type="inferred from homology"/>
<dbReference type="Gene3D" id="3.90.550.20">
    <property type="match status" value="1"/>
</dbReference>
<evidence type="ECO:0000313" key="4">
    <source>
        <dbReference type="EMBL" id="GLA49472.1"/>
    </source>
</evidence>
<dbReference type="AlphaFoldDB" id="A0A9W6A3E5"/>
<dbReference type="GO" id="GO:0000136">
    <property type="term" value="C:mannan polymerase complex"/>
    <property type="evidence" value="ECO:0007669"/>
    <property type="project" value="TreeGrafter"/>
</dbReference>
<dbReference type="Pfam" id="PF04488">
    <property type="entry name" value="Gly_transf_sug"/>
    <property type="match status" value="1"/>
</dbReference>
<dbReference type="PANTHER" id="PTHR31834">
    <property type="entry name" value="INITIATION-SPECIFIC ALPHA-1,6-MANNOSYLTRANSFERASE"/>
    <property type="match status" value="1"/>
</dbReference>